<keyword evidence="3" id="KW-1185">Reference proteome</keyword>
<dbReference type="Pfam" id="PF06782">
    <property type="entry name" value="UPF0236"/>
    <property type="match status" value="1"/>
</dbReference>
<evidence type="ECO:0000313" key="3">
    <source>
        <dbReference type="Proteomes" id="UP000075670"/>
    </source>
</evidence>
<reference evidence="2 3" key="1">
    <citation type="submission" date="2016-02" db="EMBL/GenBank/DDBJ databases">
        <title>Genome sequence of Moorella mulderi DSM 14980.</title>
        <authorList>
            <person name="Poehlein A."/>
            <person name="Daniel R."/>
        </authorList>
    </citation>
    <scope>NUCLEOTIDE SEQUENCE [LARGE SCALE GENOMIC DNA]</scope>
    <source>
        <strain evidence="2 3">DSM 14980</strain>
    </source>
</reference>
<dbReference type="Proteomes" id="UP000075670">
    <property type="component" value="Unassembled WGS sequence"/>
</dbReference>
<dbReference type="AlphaFoldDB" id="A0A151AVW7"/>
<dbReference type="OrthoDB" id="1719576at2"/>
<dbReference type="PATRIC" id="fig|1122241.3.peg.2065"/>
<evidence type="ECO:0000313" key="2">
    <source>
        <dbReference type="EMBL" id="KYH31796.1"/>
    </source>
</evidence>
<comment type="similarity">
    <text evidence="1">Belongs to the UPF0236 family.</text>
</comment>
<dbReference type="EMBL" id="LTBC01000007">
    <property type="protein sequence ID" value="KYH31796.1"/>
    <property type="molecule type" value="Genomic_DNA"/>
</dbReference>
<protein>
    <submittedName>
        <fullName evidence="2">Uncharacterized protein</fullName>
    </submittedName>
</protein>
<sequence length="116" mass="13526">MEELIQHLWEKFLLVGEKVLDALEGKTTQLQEARYFSGPYKTIEDQWYDVLDYIDNRYDLDQVERIYITGDGASWIRSGIEIIPKSIFVLDPFHLSKYIIAAWDPTPNCRQPSGSI</sequence>
<evidence type="ECO:0000256" key="1">
    <source>
        <dbReference type="ARBA" id="ARBA00006539"/>
    </source>
</evidence>
<gene>
    <name evidence="2" type="ORF">MOMUL_19390</name>
</gene>
<comment type="caution">
    <text evidence="2">The sequence shown here is derived from an EMBL/GenBank/DDBJ whole genome shotgun (WGS) entry which is preliminary data.</text>
</comment>
<accession>A0A151AVW7</accession>
<organism evidence="2 3">
    <name type="scientific">Moorella mulderi DSM 14980</name>
    <dbReference type="NCBI Taxonomy" id="1122241"/>
    <lineage>
        <taxon>Bacteria</taxon>
        <taxon>Bacillati</taxon>
        <taxon>Bacillota</taxon>
        <taxon>Clostridia</taxon>
        <taxon>Neomoorellales</taxon>
        <taxon>Neomoorellaceae</taxon>
        <taxon>Neomoorella</taxon>
    </lineage>
</organism>
<dbReference type="InterPro" id="IPR009620">
    <property type="entry name" value="UPF0236"/>
</dbReference>
<name>A0A151AVW7_9FIRM</name>
<proteinExistence type="inferred from homology"/>